<gene>
    <name evidence="1" type="ORF">FSARC_9114</name>
</gene>
<protein>
    <submittedName>
        <fullName evidence="1">Uncharacterized protein</fullName>
    </submittedName>
</protein>
<reference evidence="1" key="2">
    <citation type="submission" date="2020-05" db="EMBL/GenBank/DDBJ databases">
        <authorList>
            <person name="Kim H.-S."/>
            <person name="Proctor R.H."/>
            <person name="Brown D.W."/>
        </authorList>
    </citation>
    <scope>NUCLEOTIDE SEQUENCE</scope>
    <source>
        <strain evidence="1">NRRL 20472</strain>
    </source>
</reference>
<dbReference type="Proteomes" id="UP000622797">
    <property type="component" value="Unassembled WGS sequence"/>
</dbReference>
<reference evidence="1" key="1">
    <citation type="journal article" date="2020" name="BMC Genomics">
        <title>Correction to: Identification and distribution of gene clusters required for synthesis of sphingolipid metabolism inhibitors in diverse species of the filamentous fungus Fusarium.</title>
        <authorList>
            <person name="Kim H.S."/>
            <person name="Lohmar J.M."/>
            <person name="Busman M."/>
            <person name="Brown D.W."/>
            <person name="Naumann T.A."/>
            <person name="Divon H.H."/>
            <person name="Lysoe E."/>
            <person name="Uhlig S."/>
            <person name="Proctor R.H."/>
        </authorList>
    </citation>
    <scope>NUCLEOTIDE SEQUENCE</scope>
    <source>
        <strain evidence="1">NRRL 20472</strain>
    </source>
</reference>
<evidence type="ECO:0000313" key="2">
    <source>
        <dbReference type="Proteomes" id="UP000622797"/>
    </source>
</evidence>
<accession>A0A8H4TRL6</accession>
<keyword evidence="2" id="KW-1185">Reference proteome</keyword>
<name>A0A8H4TRL6_9HYPO</name>
<evidence type="ECO:0000313" key="1">
    <source>
        <dbReference type="EMBL" id="KAF4962831.1"/>
    </source>
</evidence>
<comment type="caution">
    <text evidence="1">The sequence shown here is derived from an EMBL/GenBank/DDBJ whole genome shotgun (WGS) entry which is preliminary data.</text>
</comment>
<proteinExistence type="predicted"/>
<organism evidence="1 2">
    <name type="scientific">Fusarium sarcochroum</name>
    <dbReference type="NCBI Taxonomy" id="1208366"/>
    <lineage>
        <taxon>Eukaryota</taxon>
        <taxon>Fungi</taxon>
        <taxon>Dikarya</taxon>
        <taxon>Ascomycota</taxon>
        <taxon>Pezizomycotina</taxon>
        <taxon>Sordariomycetes</taxon>
        <taxon>Hypocreomycetidae</taxon>
        <taxon>Hypocreales</taxon>
        <taxon>Nectriaceae</taxon>
        <taxon>Fusarium</taxon>
        <taxon>Fusarium lateritium species complex</taxon>
    </lineage>
</organism>
<dbReference type="EMBL" id="JABEXW010000518">
    <property type="protein sequence ID" value="KAF4962831.1"/>
    <property type="molecule type" value="Genomic_DNA"/>
</dbReference>
<sequence>MLCVCGHFIPYLVILLPRDATGIRAVAITIPPLILDALWAVSIENVLDHAAFVAIASYPDSSVRKGIRKADSLNTVVKAVVLKLPSVMAAMTWALVEAGFAW</sequence>
<dbReference type="AlphaFoldDB" id="A0A8H4TRL6"/>